<dbReference type="Proteomes" id="UP000056109">
    <property type="component" value="Chromosome I"/>
</dbReference>
<organism evidence="1 2">
    <name type="scientific">Acetobacter senegalensis</name>
    <dbReference type="NCBI Taxonomy" id="446692"/>
    <lineage>
        <taxon>Bacteria</taxon>
        <taxon>Pseudomonadati</taxon>
        <taxon>Pseudomonadota</taxon>
        <taxon>Alphaproteobacteria</taxon>
        <taxon>Acetobacterales</taxon>
        <taxon>Acetobacteraceae</taxon>
        <taxon>Acetobacter</taxon>
    </lineage>
</organism>
<proteinExistence type="predicted"/>
<dbReference type="AlphaFoldDB" id="A0A0U5ERC0"/>
<accession>A0A0U5ERC0</accession>
<evidence type="ECO:0000313" key="1">
    <source>
        <dbReference type="EMBL" id="CEF40316.1"/>
    </source>
</evidence>
<keyword evidence="2" id="KW-1185">Reference proteome</keyword>
<name>A0A0U5ERC0_9PROT</name>
<dbReference type="EMBL" id="LN606600">
    <property type="protein sequence ID" value="CEF40316.1"/>
    <property type="molecule type" value="Genomic_DNA"/>
</dbReference>
<protein>
    <submittedName>
        <fullName evidence="1">Burkholderia phage Bcep781 gp51</fullName>
    </submittedName>
</protein>
<sequence length="167" mass="17777">MGPSAVRYVGPLTRVSSSEFPLSRQSQPCPRRKAIAAHGLSSLRKQRVYVMQTVLLDCATWDLAVDAAGNIAVASAPYAVAQNVACAVRVFLGECWYNTSLGLPYLSNILGRTQSAALFRADVEQTAQSVQGVARAVCVLTAISPQRRLSGVIQLILADGSQTVVSL</sequence>
<dbReference type="PATRIC" id="fig|446692.3.peg.908"/>
<dbReference type="KEGG" id="asz:ASN_915"/>
<reference evidence="2" key="1">
    <citation type="submission" date="2014-09" db="EMBL/GenBank/DDBJ databases">
        <authorList>
            <person name="Illeghems K.G."/>
        </authorList>
    </citation>
    <scope>NUCLEOTIDE SEQUENCE [LARGE SCALE GENOMIC DNA]</scope>
    <source>
        <strain evidence="2">108B</strain>
    </source>
</reference>
<evidence type="ECO:0000313" key="2">
    <source>
        <dbReference type="Proteomes" id="UP000056109"/>
    </source>
</evidence>
<gene>
    <name evidence="1" type="ORF">ASN_915</name>
</gene>